<accession>A0A9N9NHC0</accession>
<dbReference type="AlphaFoldDB" id="A0A9N9NHC0"/>
<dbReference type="EMBL" id="CAJVPQ010013984">
    <property type="protein sequence ID" value="CAG8737810.1"/>
    <property type="molecule type" value="Genomic_DNA"/>
</dbReference>
<proteinExistence type="predicted"/>
<sequence length="261" mass="30325">MFESIANEFLQRTPVKDWSIISLLKYIESKSELSADMIEILREEIYSVLRGFSDDININVHGNAKKRAKKLLSNFDKLFSSGDVNNFIEELKLKEERREYYMAFRRKITSANSLQTLEEHHMTRRLIDDLRDADATASSALKRKSFYPLDDRAKKVTVVDNPFLLSNENKSDKFEILTESRNLDEEHNEKSVVTPRDDNLFLLSNENISDKFEIITESGYLDEEHNEKSVVTPRDDNPFLLSNENISDKFEIVTESGNLDK</sequence>
<name>A0A9N9NHC0_9GLOM</name>
<evidence type="ECO:0000313" key="2">
    <source>
        <dbReference type="Proteomes" id="UP000789570"/>
    </source>
</evidence>
<organism evidence="1 2">
    <name type="scientific">Funneliformis caledonium</name>
    <dbReference type="NCBI Taxonomy" id="1117310"/>
    <lineage>
        <taxon>Eukaryota</taxon>
        <taxon>Fungi</taxon>
        <taxon>Fungi incertae sedis</taxon>
        <taxon>Mucoromycota</taxon>
        <taxon>Glomeromycotina</taxon>
        <taxon>Glomeromycetes</taxon>
        <taxon>Glomerales</taxon>
        <taxon>Glomeraceae</taxon>
        <taxon>Funneliformis</taxon>
    </lineage>
</organism>
<feature type="non-terminal residue" evidence="1">
    <location>
        <position position="1"/>
    </location>
</feature>
<dbReference type="Proteomes" id="UP000789570">
    <property type="component" value="Unassembled WGS sequence"/>
</dbReference>
<gene>
    <name evidence="1" type="ORF">FCALED_LOCUS15422</name>
</gene>
<reference evidence="1" key="1">
    <citation type="submission" date="2021-06" db="EMBL/GenBank/DDBJ databases">
        <authorList>
            <person name="Kallberg Y."/>
            <person name="Tangrot J."/>
            <person name="Rosling A."/>
        </authorList>
    </citation>
    <scope>NUCLEOTIDE SEQUENCE</scope>
    <source>
        <strain evidence="1">UK204</strain>
    </source>
</reference>
<protein>
    <submittedName>
        <fullName evidence="1">12524_t:CDS:1</fullName>
    </submittedName>
</protein>
<keyword evidence="2" id="KW-1185">Reference proteome</keyword>
<comment type="caution">
    <text evidence="1">The sequence shown here is derived from an EMBL/GenBank/DDBJ whole genome shotgun (WGS) entry which is preliminary data.</text>
</comment>
<dbReference type="OrthoDB" id="2434015at2759"/>
<evidence type="ECO:0000313" key="1">
    <source>
        <dbReference type="EMBL" id="CAG8737810.1"/>
    </source>
</evidence>